<organism evidence="1 2">
    <name type="scientific">Zoarces viviparus</name>
    <name type="common">Viviparous eelpout</name>
    <name type="synonym">Blennius viviparus</name>
    <dbReference type="NCBI Taxonomy" id="48416"/>
    <lineage>
        <taxon>Eukaryota</taxon>
        <taxon>Metazoa</taxon>
        <taxon>Chordata</taxon>
        <taxon>Craniata</taxon>
        <taxon>Vertebrata</taxon>
        <taxon>Euteleostomi</taxon>
        <taxon>Actinopterygii</taxon>
        <taxon>Neopterygii</taxon>
        <taxon>Teleostei</taxon>
        <taxon>Neoteleostei</taxon>
        <taxon>Acanthomorphata</taxon>
        <taxon>Eupercaria</taxon>
        <taxon>Perciformes</taxon>
        <taxon>Cottioidei</taxon>
        <taxon>Zoarcales</taxon>
        <taxon>Zoarcidae</taxon>
        <taxon>Zoarcinae</taxon>
        <taxon>Zoarces</taxon>
    </lineage>
</organism>
<dbReference type="Proteomes" id="UP001488805">
    <property type="component" value="Unassembled WGS sequence"/>
</dbReference>
<dbReference type="AlphaFoldDB" id="A0AAW1F1D0"/>
<name>A0AAW1F1D0_ZOAVI</name>
<reference evidence="1 2" key="1">
    <citation type="journal article" date="2024" name="Genome Biol. Evol.">
        <title>Chromosome-level genome assembly of the viviparous eelpout Zoarces viviparus.</title>
        <authorList>
            <person name="Fuhrmann N."/>
            <person name="Brasseur M.V."/>
            <person name="Bakowski C.E."/>
            <person name="Podsiadlowski L."/>
            <person name="Prost S."/>
            <person name="Krehenwinkel H."/>
            <person name="Mayer C."/>
        </authorList>
    </citation>
    <scope>NUCLEOTIDE SEQUENCE [LARGE SCALE GENOMIC DNA]</scope>
    <source>
        <strain evidence="1">NO-MEL_2022_Ind0_liver</strain>
    </source>
</reference>
<keyword evidence="2" id="KW-1185">Reference proteome</keyword>
<gene>
    <name evidence="1" type="ORF">VZT92_012636</name>
</gene>
<proteinExistence type="predicted"/>
<sequence>MLSVSCKSLTAPGPLFVRLSAAQQSGFAFPHSHGQRSAALRGGILYDDPTRVLSSSNLSPTERTVISCRWESISNLKAEGRLAFVGAVDRRRAETAQRRVRLHLAYSTCS</sequence>
<evidence type="ECO:0000313" key="2">
    <source>
        <dbReference type="Proteomes" id="UP001488805"/>
    </source>
</evidence>
<evidence type="ECO:0000313" key="1">
    <source>
        <dbReference type="EMBL" id="KAK9528482.1"/>
    </source>
</evidence>
<protein>
    <submittedName>
        <fullName evidence="1">Uncharacterized protein</fullName>
    </submittedName>
</protein>
<accession>A0AAW1F1D0</accession>
<comment type="caution">
    <text evidence="1">The sequence shown here is derived from an EMBL/GenBank/DDBJ whole genome shotgun (WGS) entry which is preliminary data.</text>
</comment>
<dbReference type="EMBL" id="JBCEZU010000111">
    <property type="protein sequence ID" value="KAK9528482.1"/>
    <property type="molecule type" value="Genomic_DNA"/>
</dbReference>